<dbReference type="Gene3D" id="1.20.1530.20">
    <property type="match status" value="1"/>
</dbReference>
<evidence type="ECO:0000256" key="4">
    <source>
        <dbReference type="ARBA" id="ARBA00023136"/>
    </source>
</evidence>
<dbReference type="InterPro" id="IPR002657">
    <property type="entry name" value="BilAc:Na_symport/Acr3"/>
</dbReference>
<evidence type="ECO:0000256" key="5">
    <source>
        <dbReference type="SAM" id="Phobius"/>
    </source>
</evidence>
<feature type="transmembrane region" description="Helical" evidence="5">
    <location>
        <begin position="6"/>
        <end position="27"/>
    </location>
</feature>
<keyword evidence="3 5" id="KW-1133">Transmembrane helix</keyword>
<evidence type="ECO:0000256" key="3">
    <source>
        <dbReference type="ARBA" id="ARBA00022989"/>
    </source>
</evidence>
<evidence type="ECO:0000256" key="1">
    <source>
        <dbReference type="ARBA" id="ARBA00004141"/>
    </source>
</evidence>
<keyword evidence="4 5" id="KW-0472">Membrane</keyword>
<proteinExistence type="predicted"/>
<keyword evidence="2 5" id="KW-0812">Transmembrane</keyword>
<dbReference type="Pfam" id="PF01758">
    <property type="entry name" value="SBF"/>
    <property type="match status" value="1"/>
</dbReference>
<dbReference type="EMBL" id="BARU01003405">
    <property type="protein sequence ID" value="GAH23479.1"/>
    <property type="molecule type" value="Genomic_DNA"/>
</dbReference>
<accession>X1F2A3</accession>
<organism evidence="6">
    <name type="scientific">marine sediment metagenome</name>
    <dbReference type="NCBI Taxonomy" id="412755"/>
    <lineage>
        <taxon>unclassified sequences</taxon>
        <taxon>metagenomes</taxon>
        <taxon>ecological metagenomes</taxon>
    </lineage>
</organism>
<comment type="caution">
    <text evidence="6">The sequence shown here is derived from an EMBL/GenBank/DDBJ whole genome shotgun (WGS) entry which is preliminary data.</text>
</comment>
<name>X1F2A3_9ZZZZ</name>
<feature type="non-terminal residue" evidence="6">
    <location>
        <position position="131"/>
    </location>
</feature>
<dbReference type="PANTHER" id="PTHR10361:SF28">
    <property type="entry name" value="P3 PROTEIN-RELATED"/>
    <property type="match status" value="1"/>
</dbReference>
<comment type="subcellular location">
    <subcellularLocation>
        <location evidence="1">Membrane</location>
        <topology evidence="1">Multi-pass membrane protein</topology>
    </subcellularLocation>
</comment>
<dbReference type="InterPro" id="IPR004710">
    <property type="entry name" value="Bilac:Na_transpt"/>
</dbReference>
<reference evidence="6" key="1">
    <citation type="journal article" date="2014" name="Front. Microbiol.">
        <title>High frequency of phylogenetically diverse reductive dehalogenase-homologous genes in deep subseafloor sedimentary metagenomes.</title>
        <authorList>
            <person name="Kawai M."/>
            <person name="Futagami T."/>
            <person name="Toyoda A."/>
            <person name="Takaki Y."/>
            <person name="Nishi S."/>
            <person name="Hori S."/>
            <person name="Arai W."/>
            <person name="Tsubouchi T."/>
            <person name="Morono Y."/>
            <person name="Uchiyama I."/>
            <person name="Ito T."/>
            <person name="Fujiyama A."/>
            <person name="Inagaki F."/>
            <person name="Takami H."/>
        </authorList>
    </citation>
    <scope>NUCLEOTIDE SEQUENCE</scope>
    <source>
        <strain evidence="6">Expedition CK06-06</strain>
    </source>
</reference>
<sequence length="131" mass="14123">MGLCGFKSIVGAAVTAAVVFLALAVNASKQFKSLAFTIWVLAFVACAMFYPDAFISWGGFELKETIAPLVQVILFGMGMTLTFDDFARVLKMPKGVFMGFGLQYTVMPLMGFTFAKAFGLRPEVAVGLILV</sequence>
<dbReference type="PANTHER" id="PTHR10361">
    <property type="entry name" value="SODIUM-BILE ACID COTRANSPORTER"/>
    <property type="match status" value="1"/>
</dbReference>
<feature type="transmembrane region" description="Helical" evidence="5">
    <location>
        <begin position="34"/>
        <end position="60"/>
    </location>
</feature>
<gene>
    <name evidence="6" type="ORF">S03H2_07389</name>
</gene>
<feature type="transmembrane region" description="Helical" evidence="5">
    <location>
        <begin position="66"/>
        <end position="83"/>
    </location>
</feature>
<dbReference type="InterPro" id="IPR038770">
    <property type="entry name" value="Na+/solute_symporter_sf"/>
</dbReference>
<evidence type="ECO:0000313" key="6">
    <source>
        <dbReference type="EMBL" id="GAH23479.1"/>
    </source>
</evidence>
<evidence type="ECO:0008006" key="7">
    <source>
        <dbReference type="Google" id="ProtNLM"/>
    </source>
</evidence>
<dbReference type="AlphaFoldDB" id="X1F2A3"/>
<evidence type="ECO:0000256" key="2">
    <source>
        <dbReference type="ARBA" id="ARBA00022692"/>
    </source>
</evidence>
<protein>
    <recommendedName>
        <fullName evidence="7">Bile acid:sodium symporter</fullName>
    </recommendedName>
</protein>
<dbReference type="GO" id="GO:0016020">
    <property type="term" value="C:membrane"/>
    <property type="evidence" value="ECO:0007669"/>
    <property type="project" value="UniProtKB-SubCell"/>
</dbReference>
<feature type="transmembrane region" description="Helical" evidence="5">
    <location>
        <begin position="95"/>
        <end position="115"/>
    </location>
</feature>